<evidence type="ECO:0000313" key="2">
    <source>
        <dbReference type="EMBL" id="KAF6201242.1"/>
    </source>
</evidence>
<proteinExistence type="predicted"/>
<dbReference type="AlphaFoldDB" id="A0A6A4IV61"/>
<dbReference type="Proteomes" id="UP000466442">
    <property type="component" value="Unassembled WGS sequence"/>
</dbReference>
<sequence length="840" mass="93928">MEQKVASKKLPFWLEEWTRSLNVDKPRPQSWKPSSSNDLVVDVKKRAITTPARFDHSNSSQGSLDLHLLRDMPTRDDGEPRSISQLTDELSLPATIASTPDSILSVLEEELGDLRLPSTRQTSASLSFSDDGGYTPSLLSLSDLPESRSRITSGVACRPLLNNFYTESTTTAAKGTDEMPEKKLAESWSSLDVFNHKHQGRISKRNGETATKPVNIPEEFPSLRTPLPQIKEDFIIPELPSGKQLVLDILSTWGDRHYVGLNGIEIFTVTGELAQISQITADPADINVLPEYSKDPRVVSNLLDRVNRTRDDMHLWLTPFTEGNHHYVHITLDSVYTIAMIRIWNYNKSRIHSYRGAKDVILKLDGEKIFQGEIARASGGILGGTDAFGDTILFTTNEEILEQVAKHDDSFESVMNEVAEPVKINQPERPLTADIGYVRPLTCPGQTKKLVPCELGGAVLCVSSLRIKLSSTWGLNVVGLAGLQVLGETGEPLEVLHMQTDPPSDARLALKLLDGINETTDPRHMWRQDFKKRIVVMDLTIPTPVHISALLVYNYNENEDLSYAGVKNMSIYVDDKAICEDVLVRKAPGHCHYKIAQKIPLVKPSSSQFRATDNIMKSLLKSQGPVSFEEYEPPEMPTGFVFQFQLLSTWGDQYYVGLNAIEMYDTSGQLIQIHEDYVSAHPPSVNILEGIDEDVRTPDKLVDGTNNTVDGRHMWLAPILPGIINTVYIKFDTMTTISIIKLWNYGKTPSRGVKEFGILVDDLLVYNGILDSASGDGTVAHRTVIFSRDMELARRHRHPRNRMSMDMTRPNIISADQSKRPFTSLHPGIDYSRSKSVLDF</sequence>
<dbReference type="PANTHER" id="PTHR21534">
    <property type="entry name" value="KATANIN-INTERACTING PROTEIN"/>
    <property type="match status" value="1"/>
</dbReference>
<dbReference type="OrthoDB" id="304622at2759"/>
<dbReference type="Pfam" id="PF14652">
    <property type="entry name" value="DUF4457"/>
    <property type="match status" value="3"/>
</dbReference>
<keyword evidence="3" id="KW-1185">Reference proteome</keyword>
<dbReference type="InterPro" id="IPR027859">
    <property type="entry name" value="KATNIP_dom"/>
</dbReference>
<feature type="domain" description="KATNIP" evidence="1">
    <location>
        <begin position="467"/>
        <end position="772"/>
    </location>
</feature>
<gene>
    <name evidence="2" type="ORF">GE061_005689</name>
</gene>
<protein>
    <recommendedName>
        <fullName evidence="1">KATNIP domain-containing protein</fullName>
    </recommendedName>
</protein>
<evidence type="ECO:0000313" key="3">
    <source>
        <dbReference type="Proteomes" id="UP000466442"/>
    </source>
</evidence>
<name>A0A6A4IV61_APOLU</name>
<feature type="domain" description="KATNIP" evidence="1">
    <location>
        <begin position="218"/>
        <end position="274"/>
    </location>
</feature>
<dbReference type="EMBL" id="WIXP02000013">
    <property type="protein sequence ID" value="KAF6201242.1"/>
    <property type="molecule type" value="Genomic_DNA"/>
</dbReference>
<accession>A0A6A4IV61</accession>
<comment type="caution">
    <text evidence="2">The sequence shown here is derived from an EMBL/GenBank/DDBJ whole genome shotgun (WGS) entry which is preliminary data.</text>
</comment>
<evidence type="ECO:0000259" key="1">
    <source>
        <dbReference type="Pfam" id="PF14652"/>
    </source>
</evidence>
<dbReference type="InterPro" id="IPR026704">
    <property type="entry name" value="KATNIP"/>
</dbReference>
<organism evidence="2 3">
    <name type="scientific">Apolygus lucorum</name>
    <name type="common">Small green plant bug</name>
    <name type="synonym">Lygocoris lucorum</name>
    <dbReference type="NCBI Taxonomy" id="248454"/>
    <lineage>
        <taxon>Eukaryota</taxon>
        <taxon>Metazoa</taxon>
        <taxon>Ecdysozoa</taxon>
        <taxon>Arthropoda</taxon>
        <taxon>Hexapoda</taxon>
        <taxon>Insecta</taxon>
        <taxon>Pterygota</taxon>
        <taxon>Neoptera</taxon>
        <taxon>Paraneoptera</taxon>
        <taxon>Hemiptera</taxon>
        <taxon>Heteroptera</taxon>
        <taxon>Panheteroptera</taxon>
        <taxon>Cimicomorpha</taxon>
        <taxon>Miridae</taxon>
        <taxon>Mirini</taxon>
        <taxon>Apolygus</taxon>
    </lineage>
</organism>
<reference evidence="2" key="1">
    <citation type="journal article" date="2021" name="Mol. Ecol. Resour.">
        <title>Apolygus lucorum genome provides insights into omnivorousness and mesophyll feeding.</title>
        <authorList>
            <person name="Liu Y."/>
            <person name="Liu H."/>
            <person name="Wang H."/>
            <person name="Huang T."/>
            <person name="Liu B."/>
            <person name="Yang B."/>
            <person name="Yin L."/>
            <person name="Li B."/>
            <person name="Zhang Y."/>
            <person name="Zhang S."/>
            <person name="Jiang F."/>
            <person name="Zhang X."/>
            <person name="Ren Y."/>
            <person name="Wang B."/>
            <person name="Wang S."/>
            <person name="Lu Y."/>
            <person name="Wu K."/>
            <person name="Fan W."/>
            <person name="Wang G."/>
        </authorList>
    </citation>
    <scope>NUCLEOTIDE SEQUENCE</scope>
    <source>
        <strain evidence="2">12Hb</strain>
    </source>
</reference>
<feature type="domain" description="KATNIP" evidence="1">
    <location>
        <begin position="275"/>
        <end position="418"/>
    </location>
</feature>
<dbReference type="PANTHER" id="PTHR21534:SF0">
    <property type="entry name" value="KATANIN-INTERACTING PROTEIN"/>
    <property type="match status" value="1"/>
</dbReference>